<comment type="caution">
    <text evidence="2">The sequence shown here is derived from an EMBL/GenBank/DDBJ whole genome shotgun (WGS) entry which is preliminary data.</text>
</comment>
<keyword evidence="3" id="KW-1185">Reference proteome</keyword>
<sequence length="670" mass="70187">MLTFARTDEYRGSERSICYLLTRTHGAPAGALSPKGVVPGPSVTDGVSYARQLAADDEGERWLAGLAGAATSPEADVWVLSGGEAHLDTPRGVVAGILQARGLPTPGIDSDMRYFGQVYDSERARVHSIGEVFGHGVPQDRGPAAAPKVRARTAPEPTPAPPSTSATPSATPESEAVSRTAEAAVKAPRRSRDDYDPRSTIHSSPVAVEVPGHGTMSFPTVGHAYMAVMHPTAAPQIFAIACDGGSPEVLYGDRELVRRHPTPEGMDPAAVMGNILCLHVEQHPGEGERLLAAMDAEFPEKGWLSVPGLDEESYLSGPVARALALACGTPLDGCLAEVTVDGSPWTGRPDGPASQGRSPEEGFRAMADTCDGPSVCLAAPEGRGMVHSLCRALSPAAGTDLSQDRTWGSVFRAAYGMVDELVSSGARRIVVPFGLGAPQAVLAAATQRVRDGRARQEPLWDSVEVVAAARSLDSVEFLDSAESAFSTQAAAGFAKDQLMAADAVVWTAPAQASCRDATRMLRRAVTSLCDCAVIMAPPGSLFGESDLWRDSAGAKEGVAADTKAGIGTRWSLDDMARLARVMSHGGREVAVVPSTLDASGAPVVDPSRVRVVEPDGKGAETSAREAAQERWDREFRTTRSIEMERSEPRAASYGRIPAVSASKGADVGLG</sequence>
<evidence type="ECO:0000313" key="3">
    <source>
        <dbReference type="Proteomes" id="UP001055025"/>
    </source>
</evidence>
<proteinExistence type="predicted"/>
<dbReference type="AlphaFoldDB" id="A0AAV5B3X7"/>
<accession>A0AAV5B3X7</accession>
<reference evidence="2" key="1">
    <citation type="journal article" date="2022" name="Int. J. Syst. Evol. Microbiol.">
        <title>Granulimonas faecalis gen. nov., sp. nov., and Leptogranulimonas caecicola gen. nov., sp. nov., novel lactate-producing Atopobiaceae bacteria isolated from mouse intestines, and an emended description of the family Atopobiaceae.</title>
        <authorList>
            <person name="Morinaga K."/>
            <person name="Kusada H."/>
            <person name="Sakamoto S."/>
            <person name="Murakami T."/>
            <person name="Toyoda A."/>
            <person name="Mori H."/>
            <person name="Meng X.Y."/>
            <person name="Takashino M."/>
            <person name="Murotomi K."/>
            <person name="Tamaki H."/>
        </authorList>
    </citation>
    <scope>NUCLEOTIDE SEQUENCE</scope>
    <source>
        <strain evidence="2">OPF53</strain>
    </source>
</reference>
<feature type="compositionally biased region" description="Low complexity" evidence="1">
    <location>
        <begin position="163"/>
        <end position="175"/>
    </location>
</feature>
<gene>
    <name evidence="2" type="ORF">ATOP_18520</name>
</gene>
<protein>
    <submittedName>
        <fullName evidence="2">Uncharacterized protein</fullName>
    </submittedName>
</protein>
<dbReference type="RefSeq" id="WP_135978522.1">
    <property type="nucleotide sequence ID" value="NZ_BQKC01000002.1"/>
</dbReference>
<feature type="region of interest" description="Disordered" evidence="1">
    <location>
        <begin position="131"/>
        <end position="205"/>
    </location>
</feature>
<evidence type="ECO:0000313" key="2">
    <source>
        <dbReference type="EMBL" id="GJM56197.1"/>
    </source>
</evidence>
<feature type="region of interest" description="Disordered" evidence="1">
    <location>
        <begin position="614"/>
        <end position="670"/>
    </location>
</feature>
<feature type="compositionally biased region" description="Basic and acidic residues" evidence="1">
    <location>
        <begin position="190"/>
        <end position="199"/>
    </location>
</feature>
<feature type="compositionally biased region" description="Basic and acidic residues" evidence="1">
    <location>
        <begin position="614"/>
        <end position="648"/>
    </location>
</feature>
<name>A0AAV5B3X7_9ACTN</name>
<evidence type="ECO:0000256" key="1">
    <source>
        <dbReference type="SAM" id="MobiDB-lite"/>
    </source>
</evidence>
<organism evidence="2 3">
    <name type="scientific">Granulimonas faecalis</name>
    <dbReference type="NCBI Taxonomy" id="2894155"/>
    <lineage>
        <taxon>Bacteria</taxon>
        <taxon>Bacillati</taxon>
        <taxon>Actinomycetota</taxon>
        <taxon>Coriobacteriia</taxon>
        <taxon>Coriobacteriales</taxon>
        <taxon>Kribbibacteriaceae</taxon>
        <taxon>Granulimonas</taxon>
    </lineage>
</organism>
<dbReference type="EMBL" id="BQKC01000002">
    <property type="protein sequence ID" value="GJM56197.1"/>
    <property type="molecule type" value="Genomic_DNA"/>
</dbReference>
<dbReference type="Proteomes" id="UP001055025">
    <property type="component" value="Unassembled WGS sequence"/>
</dbReference>